<protein>
    <submittedName>
        <fullName evidence="3">Uncharacterized protein</fullName>
    </submittedName>
</protein>
<feature type="region of interest" description="Disordered" evidence="2">
    <location>
        <begin position="1023"/>
        <end position="1087"/>
    </location>
</feature>
<evidence type="ECO:0000313" key="3">
    <source>
        <dbReference type="EnsemblMetazoa" id="CJA00971b.1"/>
    </source>
</evidence>
<feature type="coiled-coil region" evidence="1">
    <location>
        <begin position="848"/>
        <end position="973"/>
    </location>
</feature>
<reference evidence="4" key="1">
    <citation type="submission" date="2010-08" db="EMBL/GenBank/DDBJ databases">
        <authorList>
            <consortium name="Caenorhabditis japonica Sequencing Consortium"/>
            <person name="Wilson R.K."/>
        </authorList>
    </citation>
    <scope>NUCLEOTIDE SEQUENCE [LARGE SCALE GENOMIC DNA]</scope>
    <source>
        <strain evidence="4">DF5081</strain>
    </source>
</reference>
<feature type="coiled-coil region" evidence="1">
    <location>
        <begin position="604"/>
        <end position="631"/>
    </location>
</feature>
<dbReference type="Proteomes" id="UP000005237">
    <property type="component" value="Unassembled WGS sequence"/>
</dbReference>
<dbReference type="AlphaFoldDB" id="A0A8R1DG32"/>
<evidence type="ECO:0000256" key="2">
    <source>
        <dbReference type="SAM" id="MobiDB-lite"/>
    </source>
</evidence>
<proteinExistence type="predicted"/>
<feature type="coiled-coil region" evidence="1">
    <location>
        <begin position="504"/>
        <end position="570"/>
    </location>
</feature>
<keyword evidence="1" id="KW-0175">Coiled coil</keyword>
<accession>A0A8R1DG32</accession>
<reference evidence="3" key="2">
    <citation type="submission" date="2022-06" db="UniProtKB">
        <authorList>
            <consortium name="EnsemblMetazoa"/>
        </authorList>
    </citation>
    <scope>IDENTIFICATION</scope>
    <source>
        <strain evidence="3">DF5081</strain>
    </source>
</reference>
<dbReference type="PANTHER" id="PTHR47027:SF20">
    <property type="entry name" value="REVERSE TRANSCRIPTASE-LIKE PROTEIN WITH RNA-DIRECTED DNA POLYMERASE DOMAIN"/>
    <property type="match status" value="1"/>
</dbReference>
<feature type="compositionally biased region" description="Basic and acidic residues" evidence="2">
    <location>
        <begin position="1040"/>
        <end position="1058"/>
    </location>
</feature>
<name>A0A8R1DG32_CAEJA</name>
<dbReference type="Gene3D" id="3.30.420.10">
    <property type="entry name" value="Ribonuclease H-like superfamily/Ribonuclease H"/>
    <property type="match status" value="1"/>
</dbReference>
<keyword evidence="4" id="KW-1185">Reference proteome</keyword>
<dbReference type="InterPro" id="IPR036397">
    <property type="entry name" value="RNaseH_sf"/>
</dbReference>
<feature type="coiled-coil region" evidence="1">
    <location>
        <begin position="657"/>
        <end position="822"/>
    </location>
</feature>
<dbReference type="EnsemblMetazoa" id="CJA00971b.1">
    <property type="protein sequence ID" value="CJA00971b.1"/>
    <property type="gene ID" value="WBGene00120175"/>
</dbReference>
<dbReference type="PANTHER" id="PTHR47027">
    <property type="entry name" value="REVERSE TRANSCRIPTASE DOMAIN-CONTAINING PROTEIN"/>
    <property type="match status" value="1"/>
</dbReference>
<dbReference type="GO" id="GO:0003676">
    <property type="term" value="F:nucleic acid binding"/>
    <property type="evidence" value="ECO:0007669"/>
    <property type="project" value="InterPro"/>
</dbReference>
<evidence type="ECO:0000256" key="1">
    <source>
        <dbReference type="SAM" id="Coils"/>
    </source>
</evidence>
<organism evidence="3 4">
    <name type="scientific">Caenorhabditis japonica</name>
    <dbReference type="NCBI Taxonomy" id="281687"/>
    <lineage>
        <taxon>Eukaryota</taxon>
        <taxon>Metazoa</taxon>
        <taxon>Ecdysozoa</taxon>
        <taxon>Nematoda</taxon>
        <taxon>Chromadorea</taxon>
        <taxon>Rhabditida</taxon>
        <taxon>Rhabditina</taxon>
        <taxon>Rhabditomorpha</taxon>
        <taxon>Rhabditoidea</taxon>
        <taxon>Rhabditidae</taxon>
        <taxon>Peloderinae</taxon>
        <taxon>Caenorhabditis</taxon>
    </lineage>
</organism>
<feature type="coiled-coil region" evidence="1">
    <location>
        <begin position="378"/>
        <end position="433"/>
    </location>
</feature>
<sequence>MEWPSQSPDLNLIEHLWEELERCVSGIRARNADQKFSQLQTAWAQITQSVLTNLPRRCQAVIDSRGLYAATTREPRSRYTHPDEPEILQHKVEHAIVTSKTNISPGPDQTTMLQLKLGIESIAPHLTAALNQGLKNGRTPEDWKTVKNSLLSKTTKLKKAIVDELDPALCEDDKTGIDINGESAHRLEFAYDVVLLANSVKEAEDKANRIAMGCPKYGLNINPFKTLILMNKYVTRSETNLLNKRIEISQKVKYLGRTFADDGSLTEEVARRIRAGWAAFNAIRREGLQSPQKIRNRLLTTTVISAMTYGCETWTSKESDTKRLQRAVSNMFEIAGCDPHDMEKEVLQRKLNVASIGEISRQQIESLNDTLSVMGKSLNEEQQQKSLLQAQVETLKNDIAISDDSLAQVKIKLEQFEESFKLLMSENEKIKQSQQDATLFHGNRVRELTHLLNEEKDKNVILNVQLQEKDGKIDRIQSDLLAAESHRQQSENDIDLTKPHTEALKNFELNVKILREELLETKENLKKKDSNLKMLEDEFGETRAELQIKISKLQAECESEKTRYNQLLEAQSSETKSSGNDEITTLLSSLDFRHEDNNQFEMTVHGLHDEIKHLRDNLNDQKETISYWQERANKSDSDLQIQLQRIMEIETTKNIECEKLKNEKLNCEEGLQKAFKQNEKTNREALENISQIKREMTEASIVSDRMNQALQEKINSLTRELEYFKKRAEDIQDEQCKLISSHNEDKTTLMNDLQNSHQEKKSLETNYEHLQSANDSLTRDLLSAKEISDSFRMELEIAEKTIETTRMQLQTAEEIANRLQEAEIINGSFESQIGKFQSENKTREEQIIIKHQLTLEILQDELDKSKMEQKSIKTILEDQQIECKYLHNQIKEQELRCTNLTAKLVQSENLRECLERDREKLNLKHDATLGKNIELAIDLSELTKINKQLETDFEQLSSLLKKTTTDKTKLEEETTILRKLVVGEKANINEISAENSHLISEVLRFHSTVEKSLNEERNRITKQFEERLMNTPHRSRKRLERVSATKEKARKSPGENSEKSSSGENPKGFRELTLQRVTTEFDTHVVS</sequence>
<evidence type="ECO:0000313" key="4">
    <source>
        <dbReference type="Proteomes" id="UP000005237"/>
    </source>
</evidence>